<keyword evidence="2" id="KW-0813">Transport</keyword>
<dbReference type="FunFam" id="1.10.3730.20:FF:000001">
    <property type="entry name" value="Quaternary ammonium compound resistance transporter SugE"/>
    <property type="match status" value="1"/>
</dbReference>
<dbReference type="Pfam" id="PF00893">
    <property type="entry name" value="Multi_Drug_Res"/>
    <property type="match status" value="1"/>
</dbReference>
<gene>
    <name evidence="11" type="ORF">BC781_102759</name>
</gene>
<protein>
    <recommendedName>
        <fullName evidence="8">Guanidinium exporter</fullName>
    </recommendedName>
</protein>
<evidence type="ECO:0000256" key="4">
    <source>
        <dbReference type="ARBA" id="ARBA00022692"/>
    </source>
</evidence>
<dbReference type="AlphaFoldDB" id="A0A315ZDL4"/>
<dbReference type="InterPro" id="IPR037185">
    <property type="entry name" value="EmrE-like"/>
</dbReference>
<comment type="caution">
    <text evidence="11">The sequence shown here is derived from an EMBL/GenBank/DDBJ whole genome shotgun (WGS) entry which is preliminary data.</text>
</comment>
<keyword evidence="6 10" id="KW-0472">Membrane</keyword>
<name>A0A315ZDL4_SEDFL</name>
<dbReference type="Proteomes" id="UP000245535">
    <property type="component" value="Unassembled WGS sequence"/>
</dbReference>
<evidence type="ECO:0000256" key="7">
    <source>
        <dbReference type="ARBA" id="ARBA00038151"/>
    </source>
</evidence>
<evidence type="ECO:0000256" key="1">
    <source>
        <dbReference type="ARBA" id="ARBA00004651"/>
    </source>
</evidence>
<dbReference type="GO" id="GO:1990961">
    <property type="term" value="P:xenobiotic detoxification by transmembrane export across the plasma membrane"/>
    <property type="evidence" value="ECO:0007669"/>
    <property type="project" value="UniProtKB-ARBA"/>
</dbReference>
<organism evidence="11 12">
    <name type="scientific">Sediminitomix flava</name>
    <dbReference type="NCBI Taxonomy" id="379075"/>
    <lineage>
        <taxon>Bacteria</taxon>
        <taxon>Pseudomonadati</taxon>
        <taxon>Bacteroidota</taxon>
        <taxon>Cytophagia</taxon>
        <taxon>Cytophagales</taxon>
        <taxon>Flammeovirgaceae</taxon>
        <taxon>Sediminitomix</taxon>
    </lineage>
</organism>
<proteinExistence type="inferred from homology"/>
<evidence type="ECO:0000256" key="8">
    <source>
        <dbReference type="ARBA" id="ARBA00039168"/>
    </source>
</evidence>
<evidence type="ECO:0000256" key="10">
    <source>
        <dbReference type="SAM" id="Phobius"/>
    </source>
</evidence>
<dbReference type="PANTHER" id="PTHR30561:SF0">
    <property type="entry name" value="GUANIDINIUM EXPORTER"/>
    <property type="match status" value="1"/>
</dbReference>
<dbReference type="SUPFAM" id="SSF103481">
    <property type="entry name" value="Multidrug resistance efflux transporter EmrE"/>
    <property type="match status" value="1"/>
</dbReference>
<comment type="subcellular location">
    <subcellularLocation>
        <location evidence="1 9">Cell membrane</location>
        <topology evidence="1 9">Multi-pass membrane protein</topology>
    </subcellularLocation>
</comment>
<dbReference type="InterPro" id="IPR045324">
    <property type="entry name" value="Small_multidrug_res"/>
</dbReference>
<dbReference type="OrthoDB" id="21828at2"/>
<evidence type="ECO:0000313" key="12">
    <source>
        <dbReference type="Proteomes" id="UP000245535"/>
    </source>
</evidence>
<dbReference type="RefSeq" id="WP_109617564.1">
    <property type="nucleotide sequence ID" value="NZ_QGDO01000002.1"/>
</dbReference>
<reference evidence="11 12" key="1">
    <citation type="submission" date="2018-03" db="EMBL/GenBank/DDBJ databases">
        <title>Genomic Encyclopedia of Archaeal and Bacterial Type Strains, Phase II (KMG-II): from individual species to whole genera.</title>
        <authorList>
            <person name="Goeker M."/>
        </authorList>
    </citation>
    <scope>NUCLEOTIDE SEQUENCE [LARGE SCALE GENOMIC DNA]</scope>
    <source>
        <strain evidence="11 12">DSM 28229</strain>
    </source>
</reference>
<keyword evidence="5 10" id="KW-1133">Transmembrane helix</keyword>
<evidence type="ECO:0000256" key="5">
    <source>
        <dbReference type="ARBA" id="ARBA00022989"/>
    </source>
</evidence>
<evidence type="ECO:0000256" key="9">
    <source>
        <dbReference type="RuleBase" id="RU003942"/>
    </source>
</evidence>
<evidence type="ECO:0000256" key="6">
    <source>
        <dbReference type="ARBA" id="ARBA00023136"/>
    </source>
</evidence>
<dbReference type="PANTHER" id="PTHR30561">
    <property type="entry name" value="SMR FAMILY PROTON-DEPENDENT DRUG EFFLUX TRANSPORTER SUGE"/>
    <property type="match status" value="1"/>
</dbReference>
<feature type="transmembrane region" description="Helical" evidence="10">
    <location>
        <begin position="27"/>
        <end position="47"/>
    </location>
</feature>
<keyword evidence="12" id="KW-1185">Reference proteome</keyword>
<accession>A0A315ZDL4</accession>
<evidence type="ECO:0000256" key="2">
    <source>
        <dbReference type="ARBA" id="ARBA00022448"/>
    </source>
</evidence>
<dbReference type="Gene3D" id="1.10.3730.20">
    <property type="match status" value="1"/>
</dbReference>
<evidence type="ECO:0000256" key="3">
    <source>
        <dbReference type="ARBA" id="ARBA00022475"/>
    </source>
</evidence>
<feature type="transmembrane region" description="Helical" evidence="10">
    <location>
        <begin position="59"/>
        <end position="78"/>
    </location>
</feature>
<feature type="transmembrane region" description="Helical" evidence="10">
    <location>
        <begin position="84"/>
        <end position="102"/>
    </location>
</feature>
<keyword evidence="3" id="KW-1003">Cell membrane</keyword>
<dbReference type="EMBL" id="QGDO01000002">
    <property type="protein sequence ID" value="PWJ43210.1"/>
    <property type="molecule type" value="Genomic_DNA"/>
</dbReference>
<sequence length="104" mass="11406">MAWIYLLLSGLFEVAFTTSMKFSEGFSNWKGVLGFFVFGALSFGFLLKSMQTIDMGTAYAVWAGIGASGTILMGLILFDDVLNWNKLLFLSFIVIGIIGIKLSN</sequence>
<evidence type="ECO:0000313" key="11">
    <source>
        <dbReference type="EMBL" id="PWJ43210.1"/>
    </source>
</evidence>
<dbReference type="InterPro" id="IPR000390">
    <property type="entry name" value="Small_drug/metabolite_transptr"/>
</dbReference>
<keyword evidence="4 9" id="KW-0812">Transmembrane</keyword>
<comment type="similarity">
    <text evidence="7">Belongs to the drug/metabolite transporter (DMT) superfamily. Small multidrug resistance (SMR) (TC 2.A.7.1) family. Gdx/SugE subfamily.</text>
</comment>
<dbReference type="GO" id="GO:0022857">
    <property type="term" value="F:transmembrane transporter activity"/>
    <property type="evidence" value="ECO:0007669"/>
    <property type="project" value="InterPro"/>
</dbReference>
<dbReference type="GO" id="GO:0005886">
    <property type="term" value="C:plasma membrane"/>
    <property type="evidence" value="ECO:0007669"/>
    <property type="project" value="UniProtKB-SubCell"/>
</dbReference>